<proteinExistence type="predicted"/>
<reference evidence="1" key="1">
    <citation type="submission" date="2021-02" db="EMBL/GenBank/DDBJ databases">
        <authorList>
            <person name="Nowell W R."/>
        </authorList>
    </citation>
    <scope>NUCLEOTIDE SEQUENCE</scope>
</reference>
<organism evidence="1 3">
    <name type="scientific">Rotaria sordida</name>
    <dbReference type="NCBI Taxonomy" id="392033"/>
    <lineage>
        <taxon>Eukaryota</taxon>
        <taxon>Metazoa</taxon>
        <taxon>Spiralia</taxon>
        <taxon>Gnathifera</taxon>
        <taxon>Rotifera</taxon>
        <taxon>Eurotatoria</taxon>
        <taxon>Bdelloidea</taxon>
        <taxon>Philodinida</taxon>
        <taxon>Philodinidae</taxon>
        <taxon>Rotaria</taxon>
    </lineage>
</organism>
<dbReference type="Gene3D" id="2.10.110.10">
    <property type="entry name" value="Cysteine Rich Protein"/>
    <property type="match status" value="1"/>
</dbReference>
<dbReference type="Proteomes" id="UP000663836">
    <property type="component" value="Unassembled WGS sequence"/>
</dbReference>
<sequence length="274" mass="33313">MISNIYLSNHILSTNQCFICQKEFSFSELILRNYDKNTKKYIYYHPTCLQCIKCQRKLLKENKNFFNLIYYCGNIRYDQVLCDQCKNNFIQSDILIKNEKLQEKKNKTNFYKSFDKINTHNYGQLLFERFKQRCKFEHQQNNLIIDDENYHGSCYDQDVIDIRKPNDSKKIDLNSSLTCCQKDWNNIYEINRKQCSRCHKTFTRFDIYQTNNHIDFYCNICWIYQKEFIIKNQKQFSFIRCNLCGKFLLDQLTDDIISMNFIHPKCLEKHLNDL</sequence>
<accession>A0A815GV29</accession>
<name>A0A815GV29_9BILA</name>
<protein>
    <submittedName>
        <fullName evidence="1">Uncharacterized protein</fullName>
    </submittedName>
</protein>
<dbReference type="EMBL" id="CAJNOT010002786">
    <property type="protein sequence ID" value="CAF1343353.1"/>
    <property type="molecule type" value="Genomic_DNA"/>
</dbReference>
<comment type="caution">
    <text evidence="1">The sequence shown here is derived from an EMBL/GenBank/DDBJ whole genome shotgun (WGS) entry which is preliminary data.</text>
</comment>
<evidence type="ECO:0000313" key="3">
    <source>
        <dbReference type="Proteomes" id="UP000663864"/>
    </source>
</evidence>
<gene>
    <name evidence="2" type="ORF">JBS370_LOCUS20021</name>
    <name evidence="1" type="ORF">ZHD862_LOCUS30164</name>
</gene>
<dbReference type="EMBL" id="CAJOBD010002470">
    <property type="protein sequence ID" value="CAF3884412.1"/>
    <property type="molecule type" value="Genomic_DNA"/>
</dbReference>
<evidence type="ECO:0000313" key="2">
    <source>
        <dbReference type="EMBL" id="CAF3884412.1"/>
    </source>
</evidence>
<evidence type="ECO:0000313" key="1">
    <source>
        <dbReference type="EMBL" id="CAF1343353.1"/>
    </source>
</evidence>
<dbReference type="Proteomes" id="UP000663864">
    <property type="component" value="Unassembled WGS sequence"/>
</dbReference>
<dbReference type="AlphaFoldDB" id="A0A815GV29"/>